<evidence type="ECO:0000256" key="7">
    <source>
        <dbReference type="ARBA" id="ARBA00023002"/>
    </source>
</evidence>
<dbReference type="FunFam" id="1.10.1040.50:FF:000004">
    <property type="entry name" value="Peroxisomal fatty acid beta-oxidation multifunctional protein"/>
    <property type="match status" value="1"/>
</dbReference>
<keyword evidence="11" id="KW-0413">Isomerase</keyword>
<keyword evidence="13" id="KW-0511">Multifunctional enzyme</keyword>
<dbReference type="GO" id="GO:0005777">
    <property type="term" value="C:peroxisome"/>
    <property type="evidence" value="ECO:0000318"/>
    <property type="project" value="GO_Central"/>
</dbReference>
<keyword evidence="9" id="KW-0443">Lipid metabolism</keyword>
<dbReference type="SUPFAM" id="SSF51735">
    <property type="entry name" value="NAD(P)-binding Rossmann-fold domains"/>
    <property type="match status" value="1"/>
</dbReference>
<feature type="domain" description="3-hydroxyacyl-CoA dehydrogenase C-terminal" evidence="17">
    <location>
        <begin position="490"/>
        <end position="583"/>
    </location>
</feature>
<evidence type="ECO:0000313" key="19">
    <source>
        <dbReference type="EMBL" id="KMZ60161.1"/>
    </source>
</evidence>
<dbReference type="GO" id="GO:0070403">
    <property type="term" value="F:NAD+ binding"/>
    <property type="evidence" value="ECO:0007669"/>
    <property type="project" value="InterPro"/>
</dbReference>
<comment type="catalytic activity">
    <reaction evidence="15">
        <text>a (3S)-3-hydroxyacyl-CoA = a (2E)-enoyl-CoA + H2O</text>
        <dbReference type="Rhea" id="RHEA:16105"/>
        <dbReference type="ChEBI" id="CHEBI:15377"/>
        <dbReference type="ChEBI" id="CHEBI:57318"/>
        <dbReference type="ChEBI" id="CHEBI:58856"/>
        <dbReference type="EC" id="4.2.1.17"/>
    </reaction>
</comment>
<accession>A0A0K9NTQ8</accession>
<gene>
    <name evidence="19" type="ORF">ZOSMA_5G00220</name>
</gene>
<evidence type="ECO:0000256" key="5">
    <source>
        <dbReference type="ARBA" id="ARBA00011245"/>
    </source>
</evidence>
<organism evidence="19 20">
    <name type="scientific">Zostera marina</name>
    <name type="common">Eelgrass</name>
    <dbReference type="NCBI Taxonomy" id="29655"/>
    <lineage>
        <taxon>Eukaryota</taxon>
        <taxon>Viridiplantae</taxon>
        <taxon>Streptophyta</taxon>
        <taxon>Embryophyta</taxon>
        <taxon>Tracheophyta</taxon>
        <taxon>Spermatophyta</taxon>
        <taxon>Magnoliopsida</taxon>
        <taxon>Liliopsida</taxon>
        <taxon>Zosteraceae</taxon>
        <taxon>Zostera</taxon>
    </lineage>
</organism>
<dbReference type="FunFam" id="3.40.50.720:FF:000009">
    <property type="entry name" value="Fatty oxidation complex, alpha subunit"/>
    <property type="match status" value="1"/>
</dbReference>
<evidence type="ECO:0000256" key="6">
    <source>
        <dbReference type="ARBA" id="ARBA00022832"/>
    </source>
</evidence>
<name>A0A0K9NTQ8_ZOSMR</name>
<dbReference type="Gene3D" id="1.10.1040.50">
    <property type="match status" value="1"/>
</dbReference>
<evidence type="ECO:0000256" key="3">
    <source>
        <dbReference type="ARBA" id="ARBA00004275"/>
    </source>
</evidence>
<comment type="catalytic activity">
    <reaction evidence="14">
        <text>(3S)-3-hydroxybutanoyl-CoA = (3R)-3-hydroxybutanoyl-CoA</text>
        <dbReference type="Rhea" id="RHEA:21760"/>
        <dbReference type="ChEBI" id="CHEBI:57315"/>
        <dbReference type="ChEBI" id="CHEBI:57316"/>
        <dbReference type="EC" id="5.1.2.3"/>
    </reaction>
</comment>
<dbReference type="InterPro" id="IPR029045">
    <property type="entry name" value="ClpP/crotonase-like_dom_sf"/>
</dbReference>
<evidence type="ECO:0000256" key="2">
    <source>
        <dbReference type="ARBA" id="ARBA00000765"/>
    </source>
</evidence>
<comment type="pathway">
    <text evidence="4">Lipid metabolism; fatty acid beta-oxidation.</text>
</comment>
<dbReference type="InterPro" id="IPR036291">
    <property type="entry name" value="NAD(P)-bd_dom_sf"/>
</dbReference>
<keyword evidence="6" id="KW-0276">Fatty acid metabolism</keyword>
<evidence type="ECO:0000256" key="8">
    <source>
        <dbReference type="ARBA" id="ARBA00023027"/>
    </source>
</evidence>
<comment type="subcellular location">
    <subcellularLocation>
        <location evidence="3">Peroxisome</location>
    </subcellularLocation>
</comment>
<keyword evidence="20" id="KW-1185">Reference proteome</keyword>
<dbReference type="GO" id="GO:0006635">
    <property type="term" value="P:fatty acid beta-oxidation"/>
    <property type="evidence" value="ECO:0000318"/>
    <property type="project" value="GO_Central"/>
</dbReference>
<dbReference type="STRING" id="29655.A0A0K9NTQ8"/>
<dbReference type="Proteomes" id="UP000036987">
    <property type="component" value="Unassembled WGS sequence"/>
</dbReference>
<evidence type="ECO:0000256" key="10">
    <source>
        <dbReference type="ARBA" id="ARBA00023140"/>
    </source>
</evidence>
<dbReference type="Pfam" id="PF02737">
    <property type="entry name" value="3HCDH_N"/>
    <property type="match status" value="1"/>
</dbReference>
<dbReference type="Gene3D" id="3.40.50.720">
    <property type="entry name" value="NAD(P)-binding Rossmann-like Domain"/>
    <property type="match status" value="1"/>
</dbReference>
<comment type="subunit">
    <text evidence="5">Monomer.</text>
</comment>
<dbReference type="GO" id="GO:0004165">
    <property type="term" value="F:delta(3)-delta(2)-enoyl-CoA isomerase activity"/>
    <property type="evidence" value="ECO:0007669"/>
    <property type="project" value="UniProtKB-EC"/>
</dbReference>
<keyword evidence="12" id="KW-0456">Lyase</keyword>
<dbReference type="InterPro" id="IPR006176">
    <property type="entry name" value="3-OHacyl-CoA_DH_NAD-bd"/>
</dbReference>
<evidence type="ECO:0000259" key="17">
    <source>
        <dbReference type="Pfam" id="PF00725"/>
    </source>
</evidence>
<dbReference type="Pfam" id="PF00725">
    <property type="entry name" value="3HCDH"/>
    <property type="match status" value="1"/>
</dbReference>
<dbReference type="UniPathway" id="UPA00659"/>
<feature type="domain" description="3-hydroxyacyl-CoA dehydrogenase NAD binding" evidence="18">
    <location>
        <begin position="309"/>
        <end position="486"/>
    </location>
</feature>
<dbReference type="EMBL" id="LFYR01001623">
    <property type="protein sequence ID" value="KMZ60161.1"/>
    <property type="molecule type" value="Genomic_DNA"/>
</dbReference>
<sequence length="709" mass="76798">MEAGLSVEIGTDGVAVITISNPPQNVLTVSISGDLKQSYKELMNRDDVKAIVITGASDMFSGGFDIMVFAKVLATGDLSLLPDVSVDILIRTIEDGKKPTVAAIQGLALGGGFELAMACHGRVSVPDAILVLPELNIGVIPGMGGTQRLPRLAGLPKAIEMLMHSKPIMGKEGMECGLIDELTSPSELLKVARRLALDIADKSKPFLRSLHLTDKLCSVSESQKMIEEARQIAKTMSPNTPQQGGCLDAIEEGIVSGGSKGIQKEAAVFAELVLKDTTKALFHVLFAEMTPKEVPNVTDIGLKPNQISKVGVIGGGLMGSGIAISLIQNNISVVLKEIDSNFLQKGMNLITGNLESLMKKGMIPEEKMSNALKLVKGTLDYSEFSDVDMVIETVDEKIWLKQAIFEEIEKICPPHCILATNTSTIDLNVIGQKTCSQDRIIGAHFFSPAHLMSLLEIVRTEKTSSQVILDVLTLAKSIAKFSVISQNCTGFAVNRTFFPYAQAAHLLASLGVDLFRIDSVVKNFGMPMGPFQLQDLAGYDVVQSVEKEFVSSFKDGSFDSNLVELMVENGRNGKANGKGYYIYQKGVKPISDPTVEEVVKKFRSNGKNANATITPTDKDILEMIFFPVVNEACRVMEESVVTAAVDLDIASIHGMGFPKYRGGLIFWADSIGAGYILERLKKWEEAHGVFFKPSHYLEERASNGMLLSE</sequence>
<keyword evidence="10" id="KW-0576">Peroxisome</keyword>
<evidence type="ECO:0000256" key="4">
    <source>
        <dbReference type="ARBA" id="ARBA00005005"/>
    </source>
</evidence>
<evidence type="ECO:0000256" key="9">
    <source>
        <dbReference type="ARBA" id="ARBA00023098"/>
    </source>
</evidence>
<keyword evidence="7" id="KW-0560">Oxidoreductase</keyword>
<evidence type="ECO:0000256" key="13">
    <source>
        <dbReference type="ARBA" id="ARBA00023268"/>
    </source>
</evidence>
<dbReference type="CDD" id="cd06558">
    <property type="entry name" value="crotonase-like"/>
    <property type="match status" value="1"/>
</dbReference>
<dbReference type="PANTHER" id="PTHR23309:SF49">
    <property type="entry name" value="PEROXISOMAL BIFUNCTIONAL ENZYME"/>
    <property type="match status" value="1"/>
</dbReference>
<evidence type="ECO:0000256" key="12">
    <source>
        <dbReference type="ARBA" id="ARBA00023239"/>
    </source>
</evidence>
<evidence type="ECO:0000256" key="16">
    <source>
        <dbReference type="ARBA" id="ARBA00023717"/>
    </source>
</evidence>
<dbReference type="AlphaFoldDB" id="A0A0K9NTQ8"/>
<evidence type="ECO:0000256" key="11">
    <source>
        <dbReference type="ARBA" id="ARBA00023235"/>
    </source>
</evidence>
<dbReference type="InterPro" id="IPR001753">
    <property type="entry name" value="Enoyl-CoA_hydra/iso"/>
</dbReference>
<dbReference type="SUPFAM" id="SSF48179">
    <property type="entry name" value="6-phosphogluconate dehydrogenase C-terminal domain-like"/>
    <property type="match status" value="2"/>
</dbReference>
<comment type="catalytic activity">
    <reaction evidence="16">
        <text>a 4-saturated-(3S)-3-hydroxyacyl-CoA = a (3E)-enoyl-CoA + H2O</text>
        <dbReference type="Rhea" id="RHEA:20724"/>
        <dbReference type="ChEBI" id="CHEBI:15377"/>
        <dbReference type="ChEBI" id="CHEBI:58521"/>
        <dbReference type="ChEBI" id="CHEBI:137480"/>
        <dbReference type="EC" id="4.2.1.17"/>
    </reaction>
</comment>
<comment type="caution">
    <text evidence="19">The sequence shown here is derived from an EMBL/GenBank/DDBJ whole genome shotgun (WGS) entry which is preliminary data.</text>
</comment>
<dbReference type="Gene3D" id="3.90.226.10">
    <property type="entry name" value="2-enoyl-CoA Hydratase, Chain A, domain 1"/>
    <property type="match status" value="1"/>
</dbReference>
<dbReference type="InterPro" id="IPR008927">
    <property type="entry name" value="6-PGluconate_DH-like_C_sf"/>
</dbReference>
<dbReference type="GO" id="GO:0003857">
    <property type="term" value="F:(3S)-3-hydroxyacyl-CoA dehydrogenase (NAD+) activity"/>
    <property type="evidence" value="ECO:0000318"/>
    <property type="project" value="GO_Central"/>
</dbReference>
<dbReference type="PANTHER" id="PTHR23309">
    <property type="entry name" value="3-HYDROXYACYL-COA DEHYROGENASE"/>
    <property type="match status" value="1"/>
</dbReference>
<comment type="catalytic activity">
    <reaction evidence="1">
        <text>a (3Z)-enoyl-CoA = a 4-saturated (2E)-enoyl-CoA</text>
        <dbReference type="Rhea" id="RHEA:45900"/>
        <dbReference type="ChEBI" id="CHEBI:85097"/>
        <dbReference type="ChEBI" id="CHEBI:85489"/>
        <dbReference type="EC" id="5.3.3.8"/>
    </reaction>
</comment>
<evidence type="ECO:0000256" key="14">
    <source>
        <dbReference type="ARBA" id="ARBA00023701"/>
    </source>
</evidence>
<proteinExistence type="predicted"/>
<evidence type="ECO:0000313" key="20">
    <source>
        <dbReference type="Proteomes" id="UP000036987"/>
    </source>
</evidence>
<dbReference type="Pfam" id="PF00378">
    <property type="entry name" value="ECH_1"/>
    <property type="match status" value="1"/>
</dbReference>
<keyword evidence="8" id="KW-0520">NAD</keyword>
<comment type="catalytic activity">
    <reaction evidence="2">
        <text>a (3E)-enoyl-CoA = a 4-saturated (2E)-enoyl-CoA</text>
        <dbReference type="Rhea" id="RHEA:45228"/>
        <dbReference type="ChEBI" id="CHEBI:58521"/>
        <dbReference type="ChEBI" id="CHEBI:85097"/>
        <dbReference type="EC" id="5.3.3.8"/>
    </reaction>
</comment>
<evidence type="ECO:0000256" key="15">
    <source>
        <dbReference type="ARBA" id="ARBA00023709"/>
    </source>
</evidence>
<dbReference type="SUPFAM" id="SSF52096">
    <property type="entry name" value="ClpP/crotonase"/>
    <property type="match status" value="1"/>
</dbReference>
<dbReference type="InterPro" id="IPR006108">
    <property type="entry name" value="3HC_DH_C"/>
</dbReference>
<dbReference type="OrthoDB" id="2018133at2759"/>
<dbReference type="GO" id="GO:0004300">
    <property type="term" value="F:enoyl-CoA hydratase activity"/>
    <property type="evidence" value="ECO:0007669"/>
    <property type="project" value="UniProtKB-EC"/>
</dbReference>
<protein>
    <submittedName>
        <fullName evidence="19">Peroxisomal fatty acid beta-oxidation multifunctional protein</fullName>
    </submittedName>
</protein>
<dbReference type="GO" id="GO:0008692">
    <property type="term" value="F:3-hydroxybutyryl-CoA epimerase activity"/>
    <property type="evidence" value="ECO:0007669"/>
    <property type="project" value="UniProtKB-EC"/>
</dbReference>
<evidence type="ECO:0000256" key="1">
    <source>
        <dbReference type="ARBA" id="ARBA00000452"/>
    </source>
</evidence>
<evidence type="ECO:0000259" key="18">
    <source>
        <dbReference type="Pfam" id="PF02737"/>
    </source>
</evidence>
<reference evidence="20" key="1">
    <citation type="journal article" date="2016" name="Nature">
        <title>The genome of the seagrass Zostera marina reveals angiosperm adaptation to the sea.</title>
        <authorList>
            <person name="Olsen J.L."/>
            <person name="Rouze P."/>
            <person name="Verhelst B."/>
            <person name="Lin Y.-C."/>
            <person name="Bayer T."/>
            <person name="Collen J."/>
            <person name="Dattolo E."/>
            <person name="De Paoli E."/>
            <person name="Dittami S."/>
            <person name="Maumus F."/>
            <person name="Michel G."/>
            <person name="Kersting A."/>
            <person name="Lauritano C."/>
            <person name="Lohaus R."/>
            <person name="Toepel M."/>
            <person name="Tonon T."/>
            <person name="Vanneste K."/>
            <person name="Amirebrahimi M."/>
            <person name="Brakel J."/>
            <person name="Bostroem C."/>
            <person name="Chovatia M."/>
            <person name="Grimwood J."/>
            <person name="Jenkins J.W."/>
            <person name="Jueterbock A."/>
            <person name="Mraz A."/>
            <person name="Stam W.T."/>
            <person name="Tice H."/>
            <person name="Bornberg-Bauer E."/>
            <person name="Green P.J."/>
            <person name="Pearson G.A."/>
            <person name="Procaccini G."/>
            <person name="Duarte C.M."/>
            <person name="Schmutz J."/>
            <person name="Reusch T.B.H."/>
            <person name="Van de Peer Y."/>
        </authorList>
    </citation>
    <scope>NUCLEOTIDE SEQUENCE [LARGE SCALE GENOMIC DNA]</scope>
    <source>
        <strain evidence="20">cv. Finnish</strain>
    </source>
</reference>